<dbReference type="InterPro" id="IPR016865">
    <property type="entry name" value="RclC"/>
</dbReference>
<feature type="transmembrane region" description="Helical" evidence="1">
    <location>
        <begin position="101"/>
        <end position="124"/>
    </location>
</feature>
<comment type="caution">
    <text evidence="2">The sequence shown here is derived from an EMBL/GenBank/DDBJ whole genome shotgun (WGS) entry which is preliminary data.</text>
</comment>
<dbReference type="PIRSF" id="PIRSF028065">
    <property type="entry name" value="UCP028065"/>
    <property type="match status" value="1"/>
</dbReference>
<dbReference type="EMBL" id="JARBFT010000001">
    <property type="protein sequence ID" value="MDE1513637.1"/>
    <property type="molecule type" value="Genomic_DNA"/>
</dbReference>
<dbReference type="InterPro" id="IPR007339">
    <property type="entry name" value="RclC-like"/>
</dbReference>
<accession>A0ABT5UW29</accession>
<protein>
    <submittedName>
        <fullName evidence="2">DUF417 family protein</fullName>
    </submittedName>
</protein>
<sequence>MSCNSITSQSAKCHFSLLQRYEIGFLVALAGVVLTLLWIGIFKFTPTEAAAIRPWVASHPLMNWLYSFLSEQGVSNLIGLVEIVIAAGLIAGLWQPRLAYWSSWGAIITFIATLSFLFTVPGIWKWADGVPITNFFLVKDLVFLGVVWHYCNLSREQLANQ</sequence>
<feature type="transmembrane region" description="Helical" evidence="1">
    <location>
        <begin position="74"/>
        <end position="94"/>
    </location>
</feature>
<evidence type="ECO:0000256" key="1">
    <source>
        <dbReference type="SAM" id="Phobius"/>
    </source>
</evidence>
<dbReference type="Proteomes" id="UP001216189">
    <property type="component" value="Unassembled WGS sequence"/>
</dbReference>
<evidence type="ECO:0000313" key="3">
    <source>
        <dbReference type="Proteomes" id="UP001216189"/>
    </source>
</evidence>
<dbReference type="Pfam" id="PF04224">
    <property type="entry name" value="DUF417"/>
    <property type="match status" value="1"/>
</dbReference>
<keyword evidence="1" id="KW-0812">Transmembrane</keyword>
<reference evidence="2 3" key="1">
    <citation type="submission" date="2023-02" db="EMBL/GenBank/DDBJ databases">
        <title>Vibrio intestini sp. nov., a close relative of Vibrio cholerae isolated from the intestine of Healthy Culter dabryi.</title>
        <authorList>
            <person name="Wu N."/>
        </authorList>
    </citation>
    <scope>NUCLEOTIDE SEQUENCE [LARGE SCALE GENOMIC DNA]</scope>
    <source>
        <strain evidence="2 3">DSL-7</strain>
    </source>
</reference>
<keyword evidence="1" id="KW-1133">Transmembrane helix</keyword>
<feature type="transmembrane region" description="Helical" evidence="1">
    <location>
        <begin position="130"/>
        <end position="151"/>
    </location>
</feature>
<keyword evidence="1" id="KW-0472">Membrane</keyword>
<dbReference type="PANTHER" id="PTHR40106">
    <property type="entry name" value="INNER MEMBRANE PROTEIN RCLC"/>
    <property type="match status" value="1"/>
</dbReference>
<evidence type="ECO:0000313" key="2">
    <source>
        <dbReference type="EMBL" id="MDE1513637.1"/>
    </source>
</evidence>
<feature type="transmembrane region" description="Helical" evidence="1">
    <location>
        <begin position="21"/>
        <end position="41"/>
    </location>
</feature>
<organism evidence="2 3">
    <name type="scientific">Vibrio chanodichtyis</name>
    <dbReference type="NCBI Taxonomy" id="3027932"/>
    <lineage>
        <taxon>Bacteria</taxon>
        <taxon>Pseudomonadati</taxon>
        <taxon>Pseudomonadota</taxon>
        <taxon>Gammaproteobacteria</taxon>
        <taxon>Vibrionales</taxon>
        <taxon>Vibrionaceae</taxon>
        <taxon>Vibrio</taxon>
    </lineage>
</organism>
<gene>
    <name evidence="2" type="ORF">PUN32_01245</name>
</gene>
<name>A0ABT5UW29_9VIBR</name>
<proteinExistence type="predicted"/>
<dbReference type="PANTHER" id="PTHR40106:SF1">
    <property type="entry name" value="INNER MEMBRANE PROTEIN RCLC"/>
    <property type="match status" value="1"/>
</dbReference>
<keyword evidence="3" id="KW-1185">Reference proteome</keyword>